<dbReference type="AlphaFoldDB" id="A0A2N1PK60"/>
<dbReference type="GO" id="GO:0003677">
    <property type="term" value="F:DNA binding"/>
    <property type="evidence" value="ECO:0007669"/>
    <property type="project" value="UniProtKB-KW"/>
</dbReference>
<evidence type="ECO:0000313" key="5">
    <source>
        <dbReference type="EMBL" id="PKK88716.1"/>
    </source>
</evidence>
<dbReference type="GO" id="GO:1990178">
    <property type="term" value="C:HU-DNA complex"/>
    <property type="evidence" value="ECO:0007669"/>
    <property type="project" value="UniProtKB-ARBA"/>
</dbReference>
<comment type="similarity">
    <text evidence="1 4">Belongs to the bacterial histone-like protein family.</text>
</comment>
<protein>
    <submittedName>
        <fullName evidence="5">DNA-binding protein</fullName>
    </submittedName>
</protein>
<dbReference type="GO" id="GO:0030527">
    <property type="term" value="F:structural constituent of chromatin"/>
    <property type="evidence" value="ECO:0007669"/>
    <property type="project" value="InterPro"/>
</dbReference>
<dbReference type="PRINTS" id="PR01727">
    <property type="entry name" value="DNABINDINGHU"/>
</dbReference>
<organism evidence="5 6">
    <name type="scientific">Candidatus Wallbacteria bacterium HGW-Wallbacteria-1</name>
    <dbReference type="NCBI Taxonomy" id="2013854"/>
    <lineage>
        <taxon>Bacteria</taxon>
        <taxon>Candidatus Walliibacteriota</taxon>
    </lineage>
</organism>
<keyword evidence="3 5" id="KW-0238">DNA-binding</keyword>
<comment type="caution">
    <text evidence="5">The sequence shown here is derived from an EMBL/GenBank/DDBJ whole genome shotgun (WGS) entry which is preliminary data.</text>
</comment>
<name>A0A2N1PK60_9BACT</name>
<dbReference type="SMART" id="SM00411">
    <property type="entry name" value="BHL"/>
    <property type="match status" value="1"/>
</dbReference>
<dbReference type="PANTHER" id="PTHR33175">
    <property type="entry name" value="DNA-BINDING PROTEIN HU"/>
    <property type="match status" value="1"/>
</dbReference>
<accession>A0A2N1PK60</accession>
<dbReference type="Proteomes" id="UP000233256">
    <property type="component" value="Unassembled WGS sequence"/>
</dbReference>
<dbReference type="EMBL" id="PGXC01000036">
    <property type="protein sequence ID" value="PKK88716.1"/>
    <property type="molecule type" value="Genomic_DNA"/>
</dbReference>
<dbReference type="Gene3D" id="4.10.520.10">
    <property type="entry name" value="IHF-like DNA-binding proteins"/>
    <property type="match status" value="1"/>
</dbReference>
<evidence type="ECO:0000313" key="6">
    <source>
        <dbReference type="Proteomes" id="UP000233256"/>
    </source>
</evidence>
<dbReference type="FunFam" id="4.10.520.10:FF:000001">
    <property type="entry name" value="DNA-binding protein HU"/>
    <property type="match status" value="1"/>
</dbReference>
<evidence type="ECO:0000256" key="2">
    <source>
        <dbReference type="ARBA" id="ARBA00023067"/>
    </source>
</evidence>
<dbReference type="SUPFAM" id="SSF47729">
    <property type="entry name" value="IHF-like DNA-binding proteins"/>
    <property type="match status" value="1"/>
</dbReference>
<dbReference type="GO" id="GO:0030261">
    <property type="term" value="P:chromosome condensation"/>
    <property type="evidence" value="ECO:0007669"/>
    <property type="project" value="UniProtKB-KW"/>
</dbReference>
<evidence type="ECO:0000256" key="4">
    <source>
        <dbReference type="RuleBase" id="RU003939"/>
    </source>
</evidence>
<dbReference type="GO" id="GO:0005829">
    <property type="term" value="C:cytosol"/>
    <property type="evidence" value="ECO:0007669"/>
    <property type="project" value="TreeGrafter"/>
</dbReference>
<dbReference type="Pfam" id="PF00216">
    <property type="entry name" value="Bac_DNA_binding"/>
    <property type="match status" value="1"/>
</dbReference>
<reference evidence="5 6" key="1">
    <citation type="journal article" date="2017" name="ISME J.">
        <title>Potential for microbial H2 and metal transformations associated with novel bacteria and archaea in deep terrestrial subsurface sediments.</title>
        <authorList>
            <person name="Hernsdorf A.W."/>
            <person name="Amano Y."/>
            <person name="Miyakawa K."/>
            <person name="Ise K."/>
            <person name="Suzuki Y."/>
            <person name="Anantharaman K."/>
            <person name="Probst A."/>
            <person name="Burstein D."/>
            <person name="Thomas B.C."/>
            <person name="Banfield J.F."/>
        </authorList>
    </citation>
    <scope>NUCLEOTIDE SEQUENCE [LARGE SCALE GENOMIC DNA]</scope>
    <source>
        <strain evidence="5">HGW-Wallbacteria-1</strain>
    </source>
</reference>
<dbReference type="PANTHER" id="PTHR33175:SF3">
    <property type="entry name" value="DNA-BINDING PROTEIN HU-BETA"/>
    <property type="match status" value="1"/>
</dbReference>
<gene>
    <name evidence="5" type="ORF">CVV64_17495</name>
</gene>
<dbReference type="GO" id="GO:0010467">
    <property type="term" value="P:gene expression"/>
    <property type="evidence" value="ECO:0007669"/>
    <property type="project" value="UniProtKB-ARBA"/>
</dbReference>
<dbReference type="GO" id="GO:1990103">
    <property type="term" value="C:DnaA-HU complex"/>
    <property type="evidence" value="ECO:0007669"/>
    <property type="project" value="UniProtKB-ARBA"/>
</dbReference>
<dbReference type="GO" id="GO:0006270">
    <property type="term" value="P:DNA replication initiation"/>
    <property type="evidence" value="ECO:0007669"/>
    <property type="project" value="UniProtKB-ARBA"/>
</dbReference>
<evidence type="ECO:0000256" key="1">
    <source>
        <dbReference type="ARBA" id="ARBA00010529"/>
    </source>
</evidence>
<dbReference type="GO" id="GO:0042802">
    <property type="term" value="F:identical protein binding"/>
    <property type="evidence" value="ECO:0007669"/>
    <property type="project" value="UniProtKB-ARBA"/>
</dbReference>
<evidence type="ECO:0000256" key="3">
    <source>
        <dbReference type="ARBA" id="ARBA00023125"/>
    </source>
</evidence>
<keyword evidence="2" id="KW-0226">DNA condensation</keyword>
<dbReference type="CDD" id="cd13831">
    <property type="entry name" value="HU"/>
    <property type="match status" value="1"/>
</dbReference>
<dbReference type="InterPro" id="IPR000119">
    <property type="entry name" value="Hist_DNA-bd"/>
</dbReference>
<dbReference type="InterPro" id="IPR010992">
    <property type="entry name" value="IHF-like_DNA-bd_dom_sf"/>
</dbReference>
<sequence length="91" mass="9951">MNKTDLIDVIARRAEITKKEATKAVETMIEEITASLKDGDKVSLMGFGSWEVKTRAARSGRNPQSGKTITIEAKKVAKFNAGKELREAVDA</sequence>
<proteinExistence type="inferred from homology"/>